<dbReference type="GO" id="GO:0016787">
    <property type="term" value="F:hydrolase activity"/>
    <property type="evidence" value="ECO:0007669"/>
    <property type="project" value="UniProtKB-KW"/>
</dbReference>
<protein>
    <submittedName>
        <fullName evidence="4">Alpha/beta hydrolase family esterase</fullName>
    </submittedName>
</protein>
<dbReference type="PANTHER" id="PTHR43037">
    <property type="entry name" value="UNNAMED PRODUCT-RELATED"/>
    <property type="match status" value="1"/>
</dbReference>
<dbReference type="EMBL" id="JBHSMT010000006">
    <property type="protein sequence ID" value="MFC5472783.1"/>
    <property type="molecule type" value="Genomic_DNA"/>
</dbReference>
<keyword evidence="2 4" id="KW-0378">Hydrolase</keyword>
<dbReference type="SUPFAM" id="SSF53474">
    <property type="entry name" value="alpha/beta-Hydrolases"/>
    <property type="match status" value="2"/>
</dbReference>
<evidence type="ECO:0000256" key="1">
    <source>
        <dbReference type="ARBA" id="ARBA00022729"/>
    </source>
</evidence>
<keyword evidence="5" id="KW-1185">Reference proteome</keyword>
<dbReference type="InterPro" id="IPR050955">
    <property type="entry name" value="Plant_Biomass_Hydrol_Est"/>
</dbReference>
<name>A0ABW0M3S6_9BURK</name>
<evidence type="ECO:0000256" key="3">
    <source>
        <dbReference type="SAM" id="MobiDB-lite"/>
    </source>
</evidence>
<organism evidence="4 5">
    <name type="scientific">Paraherbaspirillum soli</name>
    <dbReference type="NCBI Taxonomy" id="631222"/>
    <lineage>
        <taxon>Bacteria</taxon>
        <taxon>Pseudomonadati</taxon>
        <taxon>Pseudomonadota</taxon>
        <taxon>Betaproteobacteria</taxon>
        <taxon>Burkholderiales</taxon>
        <taxon>Oxalobacteraceae</taxon>
        <taxon>Paraherbaspirillum</taxon>
    </lineage>
</organism>
<dbReference type="InterPro" id="IPR029058">
    <property type="entry name" value="AB_hydrolase_fold"/>
</dbReference>
<dbReference type="Pfam" id="PF10503">
    <property type="entry name" value="Esterase_PHB"/>
    <property type="match status" value="1"/>
</dbReference>
<dbReference type="InterPro" id="IPR010126">
    <property type="entry name" value="Esterase_phb"/>
</dbReference>
<evidence type="ECO:0000256" key="2">
    <source>
        <dbReference type="ARBA" id="ARBA00022801"/>
    </source>
</evidence>
<dbReference type="PANTHER" id="PTHR43037:SF1">
    <property type="entry name" value="BLL1128 PROTEIN"/>
    <property type="match status" value="1"/>
</dbReference>
<dbReference type="RefSeq" id="WP_378994564.1">
    <property type="nucleotide sequence ID" value="NZ_JBHSMT010000006.1"/>
</dbReference>
<keyword evidence="1" id="KW-0732">Signal</keyword>
<evidence type="ECO:0000313" key="4">
    <source>
        <dbReference type="EMBL" id="MFC5472783.1"/>
    </source>
</evidence>
<comment type="caution">
    <text evidence="4">The sequence shown here is derived from an EMBL/GenBank/DDBJ whole genome shotgun (WGS) entry which is preliminary data.</text>
</comment>
<sequence>MKFDEKMFANMREAMQKILTSGPMAATVAIQQALQKGVGHDAWDTPQPRPLRDINPVPETELTEVGNLALKNDFVSGLLAQLGIPSHLEGGQFVQPEFASPEFLTPSLRPQLPQQVATDAGSPGRFIAASYSNRAGSRAYKLYIPSCHHGQALPLMVMLHGCTQNPDNFAAGTRMNAIAEEQRCFVAYPAQAQSANSSKCWNWFKAIDQQRDQGEPSIIAGITRQIIDTQNIDTSQVYIAGMSAGGAMAVVMGTLYPDLYAAVGVHSGLPYASAHDLPSALAAMRDGAPGQPPRNGSSAAASTRLNAIPIIVFHGDSDTTVHPRNGEKVIAQSAPQTAHQRLRHQDPPAASAATPLKPAPSVRRGKIPNGHAYTQTTHHNAEGQAVAEHWLIHGAAHAWSGGSQRGSYTDAKGPDASREMIRFFYTQVKKPALDRSGTALTP</sequence>
<accession>A0ABW0M3S6</accession>
<feature type="region of interest" description="Disordered" evidence="3">
    <location>
        <begin position="333"/>
        <end position="374"/>
    </location>
</feature>
<dbReference type="NCBIfam" id="TIGR01840">
    <property type="entry name" value="esterase_phb"/>
    <property type="match status" value="1"/>
</dbReference>
<gene>
    <name evidence="4" type="ORF">ACFPM8_02320</name>
</gene>
<reference evidence="5" key="1">
    <citation type="journal article" date="2019" name="Int. J. Syst. Evol. Microbiol.">
        <title>The Global Catalogue of Microorganisms (GCM) 10K type strain sequencing project: providing services to taxonomists for standard genome sequencing and annotation.</title>
        <authorList>
            <consortium name="The Broad Institute Genomics Platform"/>
            <consortium name="The Broad Institute Genome Sequencing Center for Infectious Disease"/>
            <person name="Wu L."/>
            <person name="Ma J."/>
        </authorList>
    </citation>
    <scope>NUCLEOTIDE SEQUENCE [LARGE SCALE GENOMIC DNA]</scope>
    <source>
        <strain evidence="5">JCM 17066</strain>
    </source>
</reference>
<evidence type="ECO:0000313" key="5">
    <source>
        <dbReference type="Proteomes" id="UP001596045"/>
    </source>
</evidence>
<dbReference type="Gene3D" id="3.40.50.1820">
    <property type="entry name" value="alpha/beta hydrolase"/>
    <property type="match status" value="1"/>
</dbReference>
<dbReference type="Proteomes" id="UP001596045">
    <property type="component" value="Unassembled WGS sequence"/>
</dbReference>
<proteinExistence type="predicted"/>